<dbReference type="KEGG" id="vg:24722388"/>
<dbReference type="EMBL" id="KM677185">
    <property type="protein sequence ID" value="AIX12625.1"/>
    <property type="molecule type" value="Genomic_DNA"/>
</dbReference>
<sequence length="48" mass="5843">MRITMCEFCNKLTLNKLDYIETNPYLHISEFCYVCEECRKIKHRGIEI</sequence>
<dbReference type="OrthoDB" id="36963at10239"/>
<evidence type="ECO:0000313" key="1">
    <source>
        <dbReference type="EMBL" id="AIX12625.1"/>
    </source>
</evidence>
<dbReference type="Proteomes" id="UP000032686">
    <property type="component" value="Segment"/>
</dbReference>
<proteinExistence type="predicted"/>
<evidence type="ECO:0000313" key="2">
    <source>
        <dbReference type="Proteomes" id="UP000032686"/>
    </source>
</evidence>
<dbReference type="GeneID" id="24722388"/>
<protein>
    <submittedName>
        <fullName evidence="1">Uncharacterized protein</fullName>
    </submittedName>
</protein>
<reference evidence="1 2" key="1">
    <citation type="journal article" date="2015" name="Appl. Environ. Microbiol.">
        <title>Lactococcal 949 group phages recognize a carbohydrate receptor on the host cell surface.</title>
        <authorList>
            <person name="Mahony J."/>
            <person name="Randazzo W."/>
            <person name="Neve H."/>
            <person name="Settanni L."/>
            <person name="van Sinderen D."/>
        </authorList>
    </citation>
    <scope>NUCLEOTIDE SEQUENCE [LARGE SCALE GENOMIC DNA]</scope>
    <source>
        <strain evidence="1">WRP3</strain>
    </source>
</reference>
<dbReference type="RefSeq" id="YP_009147779.1">
    <property type="nucleotide sequence ID" value="NC_027341.1"/>
</dbReference>
<keyword evidence="2" id="KW-1185">Reference proteome</keyword>
<gene>
    <name evidence="1" type="ORF">WRP3_122</name>
</gene>
<organism evidence="1 2">
    <name type="scientific">Lactococcus phage WRP3</name>
    <dbReference type="NCBI Taxonomy" id="1560313"/>
    <lineage>
        <taxon>Viruses</taxon>
        <taxon>Duplodnaviria</taxon>
        <taxon>Heunggongvirae</taxon>
        <taxon>Uroviricota</taxon>
        <taxon>Caudoviricetes</taxon>
        <taxon>Audreyjarvisvirus</taxon>
        <taxon>Audreyjarvisvirus WRP3</taxon>
    </lineage>
</organism>
<name>A0A0D3MSX4_9CAUD</name>
<accession>A0A0D3MSX4</accession>